<dbReference type="PANTHER" id="PTHR36007">
    <property type="entry name" value="TRANSPORT PROTEIN-RELATED"/>
    <property type="match status" value="1"/>
</dbReference>
<dbReference type="RefSeq" id="WP_073146939.1">
    <property type="nucleotide sequence ID" value="NZ_FRAG01000005.1"/>
</dbReference>
<feature type="transmembrane region" description="Helical" evidence="1">
    <location>
        <begin position="39"/>
        <end position="60"/>
    </location>
</feature>
<dbReference type="AlphaFoldDB" id="A0A1M6L4Q2"/>
<dbReference type="OrthoDB" id="360192at2"/>
<dbReference type="PANTHER" id="PTHR36007:SF2">
    <property type="entry name" value="TRANSPORT PROTEIN-RELATED"/>
    <property type="match status" value="1"/>
</dbReference>
<feature type="transmembrane region" description="Helical" evidence="1">
    <location>
        <begin position="12"/>
        <end position="33"/>
    </location>
</feature>
<proteinExistence type="predicted"/>
<evidence type="ECO:0000313" key="2">
    <source>
        <dbReference type="EMBL" id="SHJ66215.1"/>
    </source>
</evidence>
<keyword evidence="3" id="KW-1185">Reference proteome</keyword>
<organism evidence="2 3">
    <name type="scientific">Paramaledivibacter caminithermalis (strain DSM 15212 / CIP 107654 / DViRD3)</name>
    <name type="common">Clostridium caminithermale</name>
    <dbReference type="NCBI Taxonomy" id="1121301"/>
    <lineage>
        <taxon>Bacteria</taxon>
        <taxon>Bacillati</taxon>
        <taxon>Bacillota</taxon>
        <taxon>Clostridia</taxon>
        <taxon>Peptostreptococcales</taxon>
        <taxon>Caminicellaceae</taxon>
        <taxon>Paramaledivibacter</taxon>
    </lineage>
</organism>
<evidence type="ECO:0000313" key="3">
    <source>
        <dbReference type="Proteomes" id="UP000184465"/>
    </source>
</evidence>
<reference evidence="2 3" key="1">
    <citation type="submission" date="2016-11" db="EMBL/GenBank/DDBJ databases">
        <authorList>
            <person name="Jaros S."/>
            <person name="Januszkiewicz K."/>
            <person name="Wedrychowicz H."/>
        </authorList>
    </citation>
    <scope>NUCLEOTIDE SEQUENCE [LARGE SCALE GENOMIC DNA]</scope>
    <source>
        <strain evidence="2 3">DSM 15212</strain>
    </source>
</reference>
<accession>A0A1M6L4Q2</accession>
<feature type="transmembrane region" description="Helical" evidence="1">
    <location>
        <begin position="96"/>
        <end position="122"/>
    </location>
</feature>
<protein>
    <submittedName>
        <fullName evidence="2">Uncharacterized membrane protein</fullName>
    </submittedName>
</protein>
<sequence>MSLVDFLSRELKVFLLATLPVIELRGAIPYGIAMGMNPIHAAFLCVAGSMIPVPFILFFLKPFFMRLRSISMIRKFEKWLIKRTERKAKNIKKYSILGLVFFVAIPLPSTGVWTGAMAAAFLNLPIKYAFFAIFLGNIIAALLLTVLSHLAILNI</sequence>
<dbReference type="Proteomes" id="UP000184465">
    <property type="component" value="Unassembled WGS sequence"/>
</dbReference>
<gene>
    <name evidence="2" type="ORF">SAMN02745912_00652</name>
</gene>
<feature type="transmembrane region" description="Helical" evidence="1">
    <location>
        <begin position="128"/>
        <end position="153"/>
    </location>
</feature>
<dbReference type="EMBL" id="FRAG01000005">
    <property type="protein sequence ID" value="SHJ66215.1"/>
    <property type="molecule type" value="Genomic_DNA"/>
</dbReference>
<evidence type="ECO:0000256" key="1">
    <source>
        <dbReference type="SAM" id="Phobius"/>
    </source>
</evidence>
<dbReference type="InterPro" id="IPR009577">
    <property type="entry name" value="Sm_multidrug_ex"/>
</dbReference>
<keyword evidence="1" id="KW-0812">Transmembrane</keyword>
<keyword evidence="1" id="KW-0472">Membrane</keyword>
<name>A0A1M6L4Q2_PARC5</name>
<dbReference type="Pfam" id="PF06695">
    <property type="entry name" value="Sm_multidrug_ex"/>
    <property type="match status" value="1"/>
</dbReference>
<keyword evidence="1" id="KW-1133">Transmembrane helix</keyword>